<gene>
    <name evidence="2" type="ORF">F6W70_00400</name>
</gene>
<evidence type="ECO:0000256" key="1">
    <source>
        <dbReference type="ARBA" id="ARBA00006479"/>
    </source>
</evidence>
<evidence type="ECO:0000313" key="3">
    <source>
        <dbReference type="Proteomes" id="UP000436027"/>
    </source>
</evidence>
<sequence>MTEVSADLGTGRASVGAILDFAWTAGEFTATEAMAGTSLTRSTAIDAIDTLVGADVLRELPNARAAGTYRAGRPSRRFVLAPDLGVVIGVDAGDTHLAVTVADPLDRTLVHHRVEFEPSQSAAGRRTTILERLGDALAEAEVTRDQVLAVCVGVAAPVNRDGISPPHPDGFWERTNPGLAEALRDWAPVVQIKNDAQLAAIAEGAEGAAIGCRDYVALLASERFGGGVVVDGHVLHGAHGGVGEGVVFDHIVGVGSAFGLRYAVQDQVRAAVDEGEIAADSAVGRLVEADRIDPRLVLTLAASGDADAALVTSRVGATVARIVGVLGSMYDPARVIVCGAVAESIEPVLTAARRILPEELHLPAPEILASTLGAEVVSRGAVATARRAAREHAVPLLAEERLRQSA</sequence>
<dbReference type="PANTHER" id="PTHR18964">
    <property type="entry name" value="ROK (REPRESSOR, ORF, KINASE) FAMILY"/>
    <property type="match status" value="1"/>
</dbReference>
<comment type="caution">
    <text evidence="2">The sequence shown here is derived from an EMBL/GenBank/DDBJ whole genome shotgun (WGS) entry which is preliminary data.</text>
</comment>
<dbReference type="Pfam" id="PF00480">
    <property type="entry name" value="ROK"/>
    <property type="match status" value="1"/>
</dbReference>
<reference evidence="2 3" key="1">
    <citation type="submission" date="2019-09" db="EMBL/GenBank/DDBJ databases">
        <title>Whole genome sequencing of Microbacterium maritypicum.</title>
        <authorList>
            <person name="Lenchi N."/>
        </authorList>
    </citation>
    <scope>NUCLEOTIDE SEQUENCE [LARGE SCALE GENOMIC DNA]</scope>
    <source>
        <strain evidence="2 3">DSM 12512</strain>
    </source>
</reference>
<name>A0AAD3X4G5_MICMQ</name>
<dbReference type="RefSeq" id="WP_151485619.1">
    <property type="nucleotide sequence ID" value="NZ_BAAAIN010000002.1"/>
</dbReference>
<protein>
    <submittedName>
        <fullName evidence="2">ROK family protein</fullName>
    </submittedName>
</protein>
<proteinExistence type="inferred from homology"/>
<dbReference type="EMBL" id="WAAQ01000001">
    <property type="protein sequence ID" value="KAB1885963.1"/>
    <property type="molecule type" value="Genomic_DNA"/>
</dbReference>
<dbReference type="AlphaFoldDB" id="A0AAD3X4G5"/>
<comment type="similarity">
    <text evidence="1">Belongs to the ROK (NagC/XylR) family.</text>
</comment>
<dbReference type="InterPro" id="IPR043129">
    <property type="entry name" value="ATPase_NBD"/>
</dbReference>
<dbReference type="PANTHER" id="PTHR18964:SF173">
    <property type="entry name" value="GLUCOKINASE"/>
    <property type="match status" value="1"/>
</dbReference>
<organism evidence="2 3">
    <name type="scientific">Microbacterium maritypicum</name>
    <name type="common">Microbacterium liquefaciens</name>
    <dbReference type="NCBI Taxonomy" id="33918"/>
    <lineage>
        <taxon>Bacteria</taxon>
        <taxon>Bacillati</taxon>
        <taxon>Actinomycetota</taxon>
        <taxon>Actinomycetes</taxon>
        <taxon>Micrococcales</taxon>
        <taxon>Microbacteriaceae</taxon>
        <taxon>Microbacterium</taxon>
    </lineage>
</organism>
<dbReference type="SUPFAM" id="SSF53067">
    <property type="entry name" value="Actin-like ATPase domain"/>
    <property type="match status" value="1"/>
</dbReference>
<evidence type="ECO:0000313" key="2">
    <source>
        <dbReference type="EMBL" id="KAB1885963.1"/>
    </source>
</evidence>
<dbReference type="InterPro" id="IPR000600">
    <property type="entry name" value="ROK"/>
</dbReference>
<dbReference type="Gene3D" id="3.30.420.40">
    <property type="match status" value="2"/>
</dbReference>
<dbReference type="Proteomes" id="UP000436027">
    <property type="component" value="Unassembled WGS sequence"/>
</dbReference>
<accession>A0AAD3X4G5</accession>